<keyword evidence="1" id="KW-0812">Transmembrane</keyword>
<sequence length="168" mass="18977">MEWTGPVIDLVVGLVAAAAGVFMGLRADRHIERRRQRRRETLLVQALLNRLASRRAFSHSADVGLVDDEEDRRRCNGSVLDLRDRIAGLCDQIEELDGAVVKALRQMEADCAAYLNHVDVHETRYAIALVRLRDRLYVSGLALKDIVPELNVLVPGSWTPREPEWLTL</sequence>
<dbReference type="RefSeq" id="WP_110850677.1">
    <property type="nucleotide sequence ID" value="NZ_QKLZ01000001.1"/>
</dbReference>
<keyword evidence="1" id="KW-0472">Membrane</keyword>
<gene>
    <name evidence="2" type="ORF">SAMN05216184_101143</name>
</gene>
<feature type="transmembrane region" description="Helical" evidence="1">
    <location>
        <begin position="6"/>
        <end position="25"/>
    </location>
</feature>
<dbReference type="EMBL" id="UETB01000001">
    <property type="protein sequence ID" value="SSA36481.1"/>
    <property type="molecule type" value="Genomic_DNA"/>
</dbReference>
<dbReference type="Proteomes" id="UP000250222">
    <property type="component" value="Unassembled WGS sequence"/>
</dbReference>
<proteinExistence type="predicted"/>
<evidence type="ECO:0000256" key="1">
    <source>
        <dbReference type="SAM" id="Phobius"/>
    </source>
</evidence>
<keyword evidence="3" id="KW-1185">Reference proteome</keyword>
<accession>A0A2Y8ZVY4</accession>
<evidence type="ECO:0000313" key="3">
    <source>
        <dbReference type="Proteomes" id="UP000250222"/>
    </source>
</evidence>
<evidence type="ECO:0000313" key="2">
    <source>
        <dbReference type="EMBL" id="SSA36481.1"/>
    </source>
</evidence>
<dbReference type="AlphaFoldDB" id="A0A2Y8ZVY4"/>
<protein>
    <submittedName>
        <fullName evidence="2">Uncharacterized protein</fullName>
    </submittedName>
</protein>
<organism evidence="2 3">
    <name type="scientific">Georgenia satyanarayanai</name>
    <dbReference type="NCBI Taxonomy" id="860221"/>
    <lineage>
        <taxon>Bacteria</taxon>
        <taxon>Bacillati</taxon>
        <taxon>Actinomycetota</taxon>
        <taxon>Actinomycetes</taxon>
        <taxon>Micrococcales</taxon>
        <taxon>Bogoriellaceae</taxon>
        <taxon>Georgenia</taxon>
    </lineage>
</organism>
<name>A0A2Y8ZVY4_9MICO</name>
<keyword evidence="1" id="KW-1133">Transmembrane helix</keyword>
<reference evidence="2 3" key="1">
    <citation type="submission" date="2016-10" db="EMBL/GenBank/DDBJ databases">
        <authorList>
            <person name="Cai Z."/>
        </authorList>
    </citation>
    <scope>NUCLEOTIDE SEQUENCE [LARGE SCALE GENOMIC DNA]</scope>
    <source>
        <strain evidence="2 3">CGMCC 1.10826</strain>
    </source>
</reference>